<evidence type="ECO:0000313" key="2">
    <source>
        <dbReference type="EMBL" id="SDE90336.1"/>
    </source>
</evidence>
<accession>A0A1G7GQF2</accession>
<sequence>MDEDRMIDLRAAKLMDFVMEASLGSALAAFVIFNSVFLTLGVLCAVWLGGVAVLNHVG</sequence>
<dbReference type="EMBL" id="FNAV01000009">
    <property type="protein sequence ID" value="SDE90336.1"/>
    <property type="molecule type" value="Genomic_DNA"/>
</dbReference>
<dbReference type="RefSeq" id="WP_165617120.1">
    <property type="nucleotide sequence ID" value="NZ_FNAV01000009.1"/>
</dbReference>
<protein>
    <submittedName>
        <fullName evidence="2">Uncharacterized protein</fullName>
    </submittedName>
</protein>
<dbReference type="STRING" id="282683.SAMN04488105_109143"/>
<proteinExistence type="predicted"/>
<evidence type="ECO:0000313" key="3">
    <source>
        <dbReference type="Proteomes" id="UP000198994"/>
    </source>
</evidence>
<name>A0A1G7GQF2_9RHOB</name>
<gene>
    <name evidence="2" type="ORF">SAMN04488105_109143</name>
</gene>
<dbReference type="AlphaFoldDB" id="A0A1G7GQF2"/>
<organism evidence="2 3">
    <name type="scientific">Salipiger thiooxidans</name>
    <dbReference type="NCBI Taxonomy" id="282683"/>
    <lineage>
        <taxon>Bacteria</taxon>
        <taxon>Pseudomonadati</taxon>
        <taxon>Pseudomonadota</taxon>
        <taxon>Alphaproteobacteria</taxon>
        <taxon>Rhodobacterales</taxon>
        <taxon>Roseobacteraceae</taxon>
        <taxon>Salipiger</taxon>
    </lineage>
</organism>
<feature type="transmembrane region" description="Helical" evidence="1">
    <location>
        <begin position="21"/>
        <end position="48"/>
    </location>
</feature>
<keyword evidence="3" id="KW-1185">Reference proteome</keyword>
<keyword evidence="1" id="KW-1133">Transmembrane helix</keyword>
<keyword evidence="1" id="KW-0812">Transmembrane</keyword>
<reference evidence="3" key="1">
    <citation type="submission" date="2016-10" db="EMBL/GenBank/DDBJ databases">
        <authorList>
            <person name="Varghese N."/>
            <person name="Submissions S."/>
        </authorList>
    </citation>
    <scope>NUCLEOTIDE SEQUENCE [LARGE SCALE GENOMIC DNA]</scope>
    <source>
        <strain evidence="3">DSM 10146</strain>
    </source>
</reference>
<dbReference type="Proteomes" id="UP000198994">
    <property type="component" value="Unassembled WGS sequence"/>
</dbReference>
<keyword evidence="1" id="KW-0472">Membrane</keyword>
<evidence type="ECO:0000256" key="1">
    <source>
        <dbReference type="SAM" id="Phobius"/>
    </source>
</evidence>